<evidence type="ECO:0000313" key="3">
    <source>
        <dbReference type="Proteomes" id="UP000199035"/>
    </source>
</evidence>
<organism evidence="2 3">
    <name type="scientific">Acinetobacter kyonggiensis</name>
    <dbReference type="NCBI Taxonomy" id="595670"/>
    <lineage>
        <taxon>Bacteria</taxon>
        <taxon>Pseudomonadati</taxon>
        <taxon>Pseudomonadota</taxon>
        <taxon>Gammaproteobacteria</taxon>
        <taxon>Moraxellales</taxon>
        <taxon>Moraxellaceae</taxon>
        <taxon>Acinetobacter</taxon>
    </lineage>
</organism>
<keyword evidence="3" id="KW-1185">Reference proteome</keyword>
<dbReference type="AlphaFoldDB" id="A0A1H3GX60"/>
<dbReference type="RefSeq" id="WP_092687725.1">
    <property type="nucleotide sequence ID" value="NZ_FNPK01000003.1"/>
</dbReference>
<reference evidence="3" key="1">
    <citation type="submission" date="2016-10" db="EMBL/GenBank/DDBJ databases">
        <authorList>
            <person name="Varghese N."/>
            <person name="Submissions S."/>
        </authorList>
    </citation>
    <scope>NUCLEOTIDE SEQUENCE [LARGE SCALE GENOMIC DNA]</scope>
    <source>
        <strain evidence="3">ANC 5109</strain>
    </source>
</reference>
<sequence>MKLSLILIFIITTLGIYFYGYPAYQLSQEEQRIRNSMRNIPNNAIATNLQNIAGYSAKAEMLNQYPKFLVYIMLDDYEKKQLDPHVAIFVRDFSCYGLNRLTQYPELERKATLNIMKEDQHQFEYTVKNIFGDVLFQHTQRMSECPNFANIESYTTPKNND</sequence>
<dbReference type="EMBL" id="FNPK01000003">
    <property type="protein sequence ID" value="SDY06939.1"/>
    <property type="molecule type" value="Genomic_DNA"/>
</dbReference>
<protein>
    <submittedName>
        <fullName evidence="2">Uncharacterized protein</fullName>
    </submittedName>
</protein>
<keyword evidence="1" id="KW-1133">Transmembrane helix</keyword>
<accession>A0A1H3GX60</accession>
<keyword evidence="1" id="KW-0812">Transmembrane</keyword>
<keyword evidence="1" id="KW-0472">Membrane</keyword>
<dbReference type="Proteomes" id="UP000199035">
    <property type="component" value="Unassembled WGS sequence"/>
</dbReference>
<evidence type="ECO:0000313" key="2">
    <source>
        <dbReference type="EMBL" id="SDY06939.1"/>
    </source>
</evidence>
<gene>
    <name evidence="2" type="ORF">SAMN05421643_10369</name>
</gene>
<name>A0A1H3GX60_9GAMM</name>
<evidence type="ECO:0000256" key="1">
    <source>
        <dbReference type="SAM" id="Phobius"/>
    </source>
</evidence>
<proteinExistence type="predicted"/>
<feature type="transmembrane region" description="Helical" evidence="1">
    <location>
        <begin position="6"/>
        <end position="24"/>
    </location>
</feature>